<evidence type="ECO:0008006" key="4">
    <source>
        <dbReference type="Google" id="ProtNLM"/>
    </source>
</evidence>
<keyword evidence="3" id="KW-1185">Reference proteome</keyword>
<keyword evidence="1" id="KW-0812">Transmembrane</keyword>
<dbReference type="OrthoDB" id="5338103at2"/>
<sequence length="337" mass="39424">MKLRYYGSFTILFVLALGWCVYSVSPGSFALTWNKHAIHLPIALWVVLVVLVFFVCSLFFVLANYLGGCWARYQEGRDFEKITRQIIDQESKHTFSKENYYSPLFDKLSAILGRFVLQADLNTPKSGHEKVDQLLGIYQSIEQKQEVEMKKFEFYAEHPFYLQNIRNKITQDLRYANEVIKKDQFSLELKRDALVEIIKKGTPKEVSKVLKQTQNLLDKSVLQVLLDAFWQQKVALDRAEVVDFCTAVGYSKQEYCKMALDSKAFLSPDDWFKFFELLAEKDELAEKGFLYVLLDLEMIEQVKERLSTHPKDEFLIIQAYLDLKKMDKNYPLEVFLC</sequence>
<name>A0A553UWG9_9HELI</name>
<evidence type="ECO:0000256" key="1">
    <source>
        <dbReference type="SAM" id="Phobius"/>
    </source>
</evidence>
<evidence type="ECO:0000313" key="2">
    <source>
        <dbReference type="EMBL" id="TSA84546.1"/>
    </source>
</evidence>
<dbReference type="EMBL" id="VKGC01000008">
    <property type="protein sequence ID" value="TSA84546.1"/>
    <property type="molecule type" value="Genomic_DNA"/>
</dbReference>
<dbReference type="AlphaFoldDB" id="A0A553UWG9"/>
<keyword evidence="1" id="KW-1133">Transmembrane helix</keyword>
<dbReference type="RefSeq" id="WP_120948389.1">
    <property type="nucleotide sequence ID" value="NZ_QXQP01000008.1"/>
</dbReference>
<proteinExistence type="predicted"/>
<feature type="transmembrane region" description="Helical" evidence="1">
    <location>
        <begin position="42"/>
        <end position="67"/>
    </location>
</feature>
<reference evidence="2 3" key="3">
    <citation type="submission" date="2019-07" db="EMBL/GenBank/DDBJ databases">
        <authorList>
            <person name="Papic B."/>
        </authorList>
    </citation>
    <scope>NUCLEOTIDE SEQUENCE [LARGE SCALE GENOMIC DNA]</scope>
    <source>
        <strain evidence="2 3">L8b</strain>
    </source>
</reference>
<gene>
    <name evidence="2" type="ORF">FNE76_04235</name>
</gene>
<reference evidence="3" key="2">
    <citation type="submission" date="2019-07" db="EMBL/GenBank/DDBJ databases">
        <title>Helicobacter labacensis sp. nov., Helicobacter mehlei sp. nov. and Helicobacter vulpis sp. nov., isolated from gastric mucosa of red fox (Vulpis vulpis).</title>
        <authorList>
            <person name="Papic B."/>
        </authorList>
    </citation>
    <scope>NUCLEOTIDE SEQUENCE [LARGE SCALE GENOMIC DNA]</scope>
    <source>
        <strain evidence="3">L8b</strain>
    </source>
</reference>
<dbReference type="Proteomes" id="UP000319322">
    <property type="component" value="Unassembled WGS sequence"/>
</dbReference>
<accession>A0A553UWG9</accession>
<organism evidence="2 3">
    <name type="scientific">Helicobacter mehlei</name>
    <dbReference type="NCBI Taxonomy" id="2316080"/>
    <lineage>
        <taxon>Bacteria</taxon>
        <taxon>Pseudomonadati</taxon>
        <taxon>Campylobacterota</taxon>
        <taxon>Epsilonproteobacteria</taxon>
        <taxon>Campylobacterales</taxon>
        <taxon>Helicobacteraceae</taxon>
        <taxon>Helicobacter</taxon>
    </lineage>
</organism>
<protein>
    <recommendedName>
        <fullName evidence="4">Periplasmic protein</fullName>
    </recommendedName>
</protein>
<reference evidence="2 3" key="1">
    <citation type="submission" date="2019-07" db="EMBL/GenBank/DDBJ databases">
        <title>Helicobacter labacensis sp. nov., Helicobacter mehlei sp. nov. and Helicobacter vulpis sp. nov., isolated from gastric mucosa of red fox (Vulpis vulpis).</title>
        <authorList>
            <person name="Kusar D."/>
            <person name="Gruntar I."/>
            <person name="Pate M."/>
            <person name="Zajc U."/>
            <person name="Ocepek M."/>
        </authorList>
    </citation>
    <scope>NUCLEOTIDE SEQUENCE [LARGE SCALE GENOMIC DNA]</scope>
    <source>
        <strain evidence="2 3">L8b</strain>
    </source>
</reference>
<comment type="caution">
    <text evidence="2">The sequence shown here is derived from an EMBL/GenBank/DDBJ whole genome shotgun (WGS) entry which is preliminary data.</text>
</comment>
<keyword evidence="1" id="KW-0472">Membrane</keyword>
<evidence type="ECO:0000313" key="3">
    <source>
        <dbReference type="Proteomes" id="UP000319322"/>
    </source>
</evidence>